<comment type="catalytic activity">
    <reaction evidence="6 9">
        <text>L-glutamate + H(+) = 4-aminobutanoate + CO2</text>
        <dbReference type="Rhea" id="RHEA:17785"/>
        <dbReference type="ChEBI" id="CHEBI:15378"/>
        <dbReference type="ChEBI" id="CHEBI:16526"/>
        <dbReference type="ChEBI" id="CHEBI:29985"/>
        <dbReference type="ChEBI" id="CHEBI:59888"/>
        <dbReference type="EC" id="4.1.1.15"/>
    </reaction>
</comment>
<dbReference type="Gene3D" id="3.90.1150.160">
    <property type="match status" value="1"/>
</dbReference>
<evidence type="ECO:0000313" key="11">
    <source>
        <dbReference type="EMBL" id="BEI91995.1"/>
    </source>
</evidence>
<dbReference type="GeneID" id="85495865"/>
<keyword evidence="9" id="KW-0210">Decarboxylase</keyword>
<organism evidence="11 12">
    <name type="scientific">Cutaneotrichosporon cavernicola</name>
    <dbReference type="NCBI Taxonomy" id="279322"/>
    <lineage>
        <taxon>Eukaryota</taxon>
        <taxon>Fungi</taxon>
        <taxon>Dikarya</taxon>
        <taxon>Basidiomycota</taxon>
        <taxon>Agaricomycotina</taxon>
        <taxon>Tremellomycetes</taxon>
        <taxon>Trichosporonales</taxon>
        <taxon>Trichosporonaceae</taxon>
        <taxon>Cutaneotrichosporon</taxon>
    </lineage>
</organism>
<comment type="cofactor">
    <cofactor evidence="1 7 8">
        <name>pyridoxal 5'-phosphate</name>
        <dbReference type="ChEBI" id="CHEBI:597326"/>
    </cofactor>
</comment>
<dbReference type="Gene3D" id="4.10.280.50">
    <property type="match status" value="1"/>
</dbReference>
<proteinExistence type="inferred from homology"/>
<evidence type="ECO:0000313" key="12">
    <source>
        <dbReference type="Proteomes" id="UP001233271"/>
    </source>
</evidence>
<sequence>MMSLLQVSKYLPITAQLTFTVILETFEPSATHATHVTAGCSSTLTMTEPHVHTKVDIGQVIKDSRDANNLDYGEDSWAEYDVPYASRYDIDVTMPRSGLPQKGIEAKVAYQLLHDELELDGNPNMNLASFVHTWVPDECKRLMHENLSKNLSDQDEYPASTEIHDRCIEMIGGLWNAPKGKSKIRGTACTGSSEAIMLGGLAMKRHWQAKMKAAGKDIHKPGPNIVMGAEAQVALEKFASYFEVETRLVPVTAESHYVMDPKVAMKYVDENTIGVFVILGSTYTGEFENVKGMSDLLDEYEAKTGHHVPIHVDAASGGFVAPFAFPKLEWDFRLPRVCSINASGHKYGASLVGVGWIVWRLPDLLPKNMVFELHYLGETDYSFNLNFSRPAHPILGQMFNFINLGMEGYKRVVAADLVKARILSRALEGSGYFVCLSNIHKPVNVDTTLGKVKHDLKIDDDKPEYYHAGLPVVAFRFTDDIKQKYPHLKQAWVQSQLRAIGWIVPNYCLPPAVDTVEVLRVVIRESFSGNLLSKLVHDIVVVTEMLLADAGPSPSMAAMDHIDKAIRSAPGKANFDSNTQTGQGDKGKGKKAGYPC</sequence>
<dbReference type="FunFam" id="3.40.640.10:FF:000017">
    <property type="entry name" value="Glutamate decarboxylase"/>
    <property type="match status" value="1"/>
</dbReference>
<name>A0AA48QW41_9TREE</name>
<evidence type="ECO:0000256" key="7">
    <source>
        <dbReference type="PIRSR" id="PIRSR602129-50"/>
    </source>
</evidence>
<dbReference type="GO" id="GO:0004351">
    <property type="term" value="F:glutamate decarboxylase activity"/>
    <property type="evidence" value="ECO:0007669"/>
    <property type="project" value="UniProtKB-EC"/>
</dbReference>
<dbReference type="PANTHER" id="PTHR43321">
    <property type="entry name" value="GLUTAMATE DECARBOXYLASE"/>
    <property type="match status" value="1"/>
</dbReference>
<dbReference type="EMBL" id="AP028215">
    <property type="protein sequence ID" value="BEI91995.1"/>
    <property type="molecule type" value="Genomic_DNA"/>
</dbReference>
<feature type="region of interest" description="Disordered" evidence="10">
    <location>
        <begin position="570"/>
        <end position="596"/>
    </location>
</feature>
<keyword evidence="4 7" id="KW-0663">Pyridoxal phosphate</keyword>
<dbReference type="PANTHER" id="PTHR43321:SF3">
    <property type="entry name" value="GLUTAMATE DECARBOXYLASE"/>
    <property type="match status" value="1"/>
</dbReference>
<dbReference type="GO" id="GO:0030170">
    <property type="term" value="F:pyridoxal phosphate binding"/>
    <property type="evidence" value="ECO:0007669"/>
    <property type="project" value="InterPro"/>
</dbReference>
<dbReference type="KEGG" id="ccac:CcaHIS019_0408150"/>
<dbReference type="SUPFAM" id="SSF53383">
    <property type="entry name" value="PLP-dependent transferases"/>
    <property type="match status" value="1"/>
</dbReference>
<comment type="similarity">
    <text evidence="2 8">Belongs to the group II decarboxylase family.</text>
</comment>
<dbReference type="Pfam" id="PF00282">
    <property type="entry name" value="Pyridoxal_deC"/>
    <property type="match status" value="1"/>
</dbReference>
<dbReference type="Proteomes" id="UP001233271">
    <property type="component" value="Chromosome 4"/>
</dbReference>
<evidence type="ECO:0000256" key="6">
    <source>
        <dbReference type="ARBA" id="ARBA00048868"/>
    </source>
</evidence>
<dbReference type="InterPro" id="IPR010107">
    <property type="entry name" value="Glutamate_decarboxylase"/>
</dbReference>
<dbReference type="AlphaFoldDB" id="A0AA48QW41"/>
<keyword evidence="5 8" id="KW-0456">Lyase</keyword>
<evidence type="ECO:0000256" key="1">
    <source>
        <dbReference type="ARBA" id="ARBA00001933"/>
    </source>
</evidence>
<dbReference type="RefSeq" id="XP_060457260.1">
    <property type="nucleotide sequence ID" value="XM_060600692.1"/>
</dbReference>
<gene>
    <name evidence="11" type="primary">GAD1</name>
    <name evidence="11" type="ORF">CcaverHIS019_0408150</name>
</gene>
<evidence type="ECO:0000256" key="4">
    <source>
        <dbReference type="ARBA" id="ARBA00022898"/>
    </source>
</evidence>
<protein>
    <recommendedName>
        <fullName evidence="3 9">Glutamate decarboxylase</fullName>
        <ecNumber evidence="3 9">4.1.1.15</ecNumber>
    </recommendedName>
</protein>
<accession>A0AA48QW41</accession>
<evidence type="ECO:0000256" key="5">
    <source>
        <dbReference type="ARBA" id="ARBA00023239"/>
    </source>
</evidence>
<reference evidence="11" key="1">
    <citation type="journal article" date="2023" name="BMC Genomics">
        <title>Chromosome-level genome assemblies of Cutaneotrichosporon spp. (Trichosporonales, Basidiomycota) reveal imbalanced evolution between nucleotide sequences and chromosome synteny.</title>
        <authorList>
            <person name="Kobayashi Y."/>
            <person name="Kayamori A."/>
            <person name="Aoki K."/>
            <person name="Shiwa Y."/>
            <person name="Matsutani M."/>
            <person name="Fujita N."/>
            <person name="Sugita T."/>
            <person name="Iwasaki W."/>
            <person name="Tanaka N."/>
            <person name="Takashima M."/>
        </authorList>
    </citation>
    <scope>NUCLEOTIDE SEQUENCE</scope>
    <source>
        <strain evidence="11">HIS019</strain>
    </source>
</reference>
<evidence type="ECO:0000256" key="9">
    <source>
        <dbReference type="RuleBase" id="RU361171"/>
    </source>
</evidence>
<evidence type="ECO:0000256" key="8">
    <source>
        <dbReference type="RuleBase" id="RU000382"/>
    </source>
</evidence>
<evidence type="ECO:0000256" key="10">
    <source>
        <dbReference type="SAM" id="MobiDB-lite"/>
    </source>
</evidence>
<dbReference type="Gene3D" id="3.40.640.10">
    <property type="entry name" value="Type I PLP-dependent aspartate aminotransferase-like (Major domain)"/>
    <property type="match status" value="1"/>
</dbReference>
<dbReference type="InterPro" id="IPR002129">
    <property type="entry name" value="PyrdxlP-dep_de-COase"/>
</dbReference>
<keyword evidence="12" id="KW-1185">Reference proteome</keyword>
<dbReference type="InterPro" id="IPR015421">
    <property type="entry name" value="PyrdxlP-dep_Trfase_major"/>
</dbReference>
<dbReference type="GO" id="GO:0006538">
    <property type="term" value="P:L-glutamate catabolic process"/>
    <property type="evidence" value="ECO:0007669"/>
    <property type="project" value="TreeGrafter"/>
</dbReference>
<dbReference type="NCBIfam" id="TIGR01788">
    <property type="entry name" value="Glu-decarb-GAD"/>
    <property type="match status" value="1"/>
</dbReference>
<dbReference type="GO" id="GO:0005829">
    <property type="term" value="C:cytosol"/>
    <property type="evidence" value="ECO:0007669"/>
    <property type="project" value="TreeGrafter"/>
</dbReference>
<dbReference type="InterPro" id="IPR015424">
    <property type="entry name" value="PyrdxlP-dep_Trfase"/>
</dbReference>
<evidence type="ECO:0000256" key="2">
    <source>
        <dbReference type="ARBA" id="ARBA00009533"/>
    </source>
</evidence>
<evidence type="ECO:0000256" key="3">
    <source>
        <dbReference type="ARBA" id="ARBA00012421"/>
    </source>
</evidence>
<feature type="modified residue" description="N6-(pyridoxal phosphate)lysine" evidence="7">
    <location>
        <position position="346"/>
    </location>
</feature>
<dbReference type="EC" id="4.1.1.15" evidence="3 9"/>